<keyword evidence="5 6" id="KW-0503">Monooxygenase</keyword>
<dbReference type="Gene3D" id="3.20.20.70">
    <property type="entry name" value="Aldolase class I"/>
    <property type="match status" value="1"/>
</dbReference>
<keyword evidence="4" id="KW-0560">Oxidoreductase</keyword>
<evidence type="ECO:0000256" key="1">
    <source>
        <dbReference type="ARBA" id="ARBA00009881"/>
    </source>
</evidence>
<dbReference type="Proteomes" id="UP000231644">
    <property type="component" value="Unassembled WGS sequence"/>
</dbReference>
<name>A0A1I1Q9C8_9RHOB</name>
<protein>
    <submittedName>
        <fullName evidence="6">Nitronate monooxygenase</fullName>
    </submittedName>
</protein>
<keyword evidence="2" id="KW-0285">Flavoprotein</keyword>
<dbReference type="STRING" id="517719.SAMN05421762_3441"/>
<keyword evidence="3" id="KW-0288">FMN</keyword>
<organism evidence="6 7">
    <name type="scientific">Pseudooceanicola nitratireducens</name>
    <dbReference type="NCBI Taxonomy" id="517719"/>
    <lineage>
        <taxon>Bacteria</taxon>
        <taxon>Pseudomonadati</taxon>
        <taxon>Pseudomonadota</taxon>
        <taxon>Alphaproteobacteria</taxon>
        <taxon>Rhodobacterales</taxon>
        <taxon>Paracoccaceae</taxon>
        <taxon>Pseudooceanicola</taxon>
    </lineage>
</organism>
<dbReference type="GO" id="GO:0018580">
    <property type="term" value="F:nitronate monooxygenase activity"/>
    <property type="evidence" value="ECO:0007669"/>
    <property type="project" value="InterPro"/>
</dbReference>
<comment type="similarity">
    <text evidence="1">Belongs to the nitronate monooxygenase family. NMO class I subfamily.</text>
</comment>
<evidence type="ECO:0000256" key="5">
    <source>
        <dbReference type="ARBA" id="ARBA00023033"/>
    </source>
</evidence>
<sequence>MTLPKPLDRLRLPVIVAPMFLTSAPDLVVAACQSGLLGALPALNQRTSQGFEDWLTEIETRLAETPDAAPHAVNLIVHKSNPRLDADLEIVVRHKVPVVITGFGAVPEVIKAVQSYGGLVFHDVATRRHAEKLADTGIDGLIALGAGAGGHTGHLSPFAAVAEIRKVFDGLIILAGAMSSGSDIAAARAMGADMVCMGTRFIATQEAAVSDAQKQMMIDAGASDVVITPNLTGADAAFLKPSIRANGLDPDALPPVGSPDATRDSKAWRDIWSAGQGVGSVTDVPSLAALTDRLAVEYRAAIAQLSADPFAQHAAE</sequence>
<evidence type="ECO:0000313" key="7">
    <source>
        <dbReference type="Proteomes" id="UP000231644"/>
    </source>
</evidence>
<evidence type="ECO:0000256" key="4">
    <source>
        <dbReference type="ARBA" id="ARBA00023002"/>
    </source>
</evidence>
<dbReference type="PANTHER" id="PTHR42747">
    <property type="entry name" value="NITRONATE MONOOXYGENASE-RELATED"/>
    <property type="match status" value="1"/>
</dbReference>
<dbReference type="SUPFAM" id="SSF51412">
    <property type="entry name" value="Inosine monophosphate dehydrogenase (IMPDH)"/>
    <property type="match status" value="1"/>
</dbReference>
<dbReference type="AlphaFoldDB" id="A0A1I1Q9C8"/>
<accession>A0A1I1Q9C8</accession>
<dbReference type="OrthoDB" id="9778912at2"/>
<evidence type="ECO:0000256" key="3">
    <source>
        <dbReference type="ARBA" id="ARBA00022643"/>
    </source>
</evidence>
<dbReference type="PANTHER" id="PTHR42747:SF4">
    <property type="entry name" value="BLR1330 PROTEIN"/>
    <property type="match status" value="1"/>
</dbReference>
<dbReference type="InterPro" id="IPR013785">
    <property type="entry name" value="Aldolase_TIM"/>
</dbReference>
<dbReference type="EMBL" id="FOLX01000002">
    <property type="protein sequence ID" value="SFD15833.1"/>
    <property type="molecule type" value="Genomic_DNA"/>
</dbReference>
<dbReference type="CDD" id="cd04730">
    <property type="entry name" value="NPD_like"/>
    <property type="match status" value="1"/>
</dbReference>
<evidence type="ECO:0000313" key="6">
    <source>
        <dbReference type="EMBL" id="SFD15833.1"/>
    </source>
</evidence>
<evidence type="ECO:0000256" key="2">
    <source>
        <dbReference type="ARBA" id="ARBA00022630"/>
    </source>
</evidence>
<proteinExistence type="inferred from homology"/>
<reference evidence="6 7" key="1">
    <citation type="submission" date="2016-10" db="EMBL/GenBank/DDBJ databases">
        <authorList>
            <person name="de Groot N.N."/>
        </authorList>
    </citation>
    <scope>NUCLEOTIDE SEQUENCE [LARGE SCALE GENOMIC DNA]</scope>
    <source>
        <strain evidence="6 7">DSM 29619</strain>
    </source>
</reference>
<dbReference type="InterPro" id="IPR004136">
    <property type="entry name" value="NMO"/>
</dbReference>
<keyword evidence="7" id="KW-1185">Reference proteome</keyword>
<gene>
    <name evidence="6" type="ORF">SAMN05421762_3441</name>
</gene>
<dbReference type="RefSeq" id="WP_093454482.1">
    <property type="nucleotide sequence ID" value="NZ_FNZG01000005.1"/>
</dbReference>
<dbReference type="Pfam" id="PF03060">
    <property type="entry name" value="NMO"/>
    <property type="match status" value="1"/>
</dbReference>